<reference evidence="2 3" key="1">
    <citation type="submission" date="2019-03" db="EMBL/GenBank/DDBJ databases">
        <title>Single cell metagenomics reveals metabolic interactions within the superorganism composed of flagellate Streblomastix strix and complex community of Bacteroidetes bacteria on its surface.</title>
        <authorList>
            <person name="Treitli S.C."/>
            <person name="Kolisko M."/>
            <person name="Husnik F."/>
            <person name="Keeling P."/>
            <person name="Hampl V."/>
        </authorList>
    </citation>
    <scope>NUCLEOTIDE SEQUENCE [LARGE SCALE GENOMIC DNA]</scope>
    <source>
        <strain evidence="2">ST1C</strain>
    </source>
</reference>
<sequence>MKRAGKIISLLIGEGINSSSSEANENKQRIHELEEMVKQKDEELKRVNEEKKKLIDDFQKEKRRTDDINQRQIVLEQEKQKEKQEKDTEISILKEENIKLKQSQQNIKISQDSIKDQDIPIAFHNPDPLVIDIFDVDGVMKKIKKKKEKLNVVSLTQVLENGIYSEEIQFSNSKNSRAVGIVRDTYIIPAGVNPSYEPHKKHFAFYSGSGWGAGDVCTKNINGKEGNKQFMDNDVVKLEYDSFKGTLIFFVNGVQQPVYISGINEKVRFIICIQYANTSCTILSLKKLSAPTSKNIEGQIAVQW</sequence>
<dbReference type="EMBL" id="SNRW01005801">
    <property type="protein sequence ID" value="KAA6384353.1"/>
    <property type="molecule type" value="Genomic_DNA"/>
</dbReference>
<evidence type="ECO:0000256" key="1">
    <source>
        <dbReference type="SAM" id="Coils"/>
    </source>
</evidence>
<evidence type="ECO:0008006" key="4">
    <source>
        <dbReference type="Google" id="ProtNLM"/>
    </source>
</evidence>
<keyword evidence="1" id="KW-0175">Coiled coil</keyword>
<proteinExistence type="predicted"/>
<evidence type="ECO:0000313" key="3">
    <source>
        <dbReference type="Proteomes" id="UP000324800"/>
    </source>
</evidence>
<name>A0A5J4VPY5_9EUKA</name>
<dbReference type="InterPro" id="IPR043136">
    <property type="entry name" value="B30.2/SPRY_sf"/>
</dbReference>
<feature type="coiled-coil region" evidence="1">
    <location>
        <begin position="16"/>
        <end position="113"/>
    </location>
</feature>
<evidence type="ECO:0000313" key="2">
    <source>
        <dbReference type="EMBL" id="KAA6384353.1"/>
    </source>
</evidence>
<accession>A0A5J4VPY5</accession>
<dbReference type="AlphaFoldDB" id="A0A5J4VPY5"/>
<dbReference type="Proteomes" id="UP000324800">
    <property type="component" value="Unassembled WGS sequence"/>
</dbReference>
<organism evidence="2 3">
    <name type="scientific">Streblomastix strix</name>
    <dbReference type="NCBI Taxonomy" id="222440"/>
    <lineage>
        <taxon>Eukaryota</taxon>
        <taxon>Metamonada</taxon>
        <taxon>Preaxostyla</taxon>
        <taxon>Oxymonadida</taxon>
        <taxon>Streblomastigidae</taxon>
        <taxon>Streblomastix</taxon>
    </lineage>
</organism>
<protein>
    <recommendedName>
        <fullName evidence="4">B30.2/SPRY domain-containing protein</fullName>
    </recommendedName>
</protein>
<gene>
    <name evidence="2" type="ORF">EZS28_020119</name>
</gene>
<comment type="caution">
    <text evidence="2">The sequence shown here is derived from an EMBL/GenBank/DDBJ whole genome shotgun (WGS) entry which is preliminary data.</text>
</comment>
<dbReference type="Gene3D" id="2.60.120.920">
    <property type="match status" value="1"/>
</dbReference>